<dbReference type="Pfam" id="PF04138">
    <property type="entry name" value="GtrA_DPMS_TM"/>
    <property type="match status" value="1"/>
</dbReference>
<dbReference type="GO" id="GO:0000271">
    <property type="term" value="P:polysaccharide biosynthetic process"/>
    <property type="evidence" value="ECO:0007669"/>
    <property type="project" value="InterPro"/>
</dbReference>
<dbReference type="PANTHER" id="PTHR38459:SF1">
    <property type="entry name" value="PROPHAGE BACTOPRENOL-LINKED GLUCOSE TRANSLOCASE HOMOLOG"/>
    <property type="match status" value="1"/>
</dbReference>
<dbReference type="GO" id="GO:0005886">
    <property type="term" value="C:plasma membrane"/>
    <property type="evidence" value="ECO:0007669"/>
    <property type="project" value="TreeGrafter"/>
</dbReference>
<gene>
    <name evidence="8" type="ORF">SAMN05216236_13035</name>
</gene>
<feature type="domain" description="GtrA/DPMS transmembrane" evidence="7">
    <location>
        <begin position="17"/>
        <end position="128"/>
    </location>
</feature>
<evidence type="ECO:0000256" key="4">
    <source>
        <dbReference type="ARBA" id="ARBA00022989"/>
    </source>
</evidence>
<dbReference type="Proteomes" id="UP000182466">
    <property type="component" value="Unassembled WGS sequence"/>
</dbReference>
<dbReference type="InterPro" id="IPR051401">
    <property type="entry name" value="GtrA_CellWall_Glycosyl"/>
</dbReference>
<evidence type="ECO:0000256" key="2">
    <source>
        <dbReference type="ARBA" id="ARBA00009399"/>
    </source>
</evidence>
<comment type="subcellular location">
    <subcellularLocation>
        <location evidence="1">Membrane</location>
        <topology evidence="1">Multi-pass membrane protein</topology>
    </subcellularLocation>
</comment>
<evidence type="ECO:0000313" key="8">
    <source>
        <dbReference type="EMBL" id="SFU12662.1"/>
    </source>
</evidence>
<keyword evidence="5 6" id="KW-0472">Membrane</keyword>
<dbReference type="PANTHER" id="PTHR38459">
    <property type="entry name" value="PROPHAGE BACTOPRENOL-LINKED GLUCOSE TRANSLOCASE HOMOLOG"/>
    <property type="match status" value="1"/>
</dbReference>
<feature type="transmembrane region" description="Helical" evidence="6">
    <location>
        <begin position="39"/>
        <end position="60"/>
    </location>
</feature>
<keyword evidence="4 6" id="KW-1133">Transmembrane helix</keyword>
<keyword evidence="3 6" id="KW-0812">Transmembrane</keyword>
<dbReference type="InterPro" id="IPR007267">
    <property type="entry name" value="GtrA_DPMS_TM"/>
</dbReference>
<proteinExistence type="inferred from homology"/>
<dbReference type="RefSeq" id="WP_027260222.1">
    <property type="nucleotide sequence ID" value="NZ_FPAW01000030.1"/>
</dbReference>
<comment type="similarity">
    <text evidence="2">Belongs to the GtrA family.</text>
</comment>
<evidence type="ECO:0000259" key="7">
    <source>
        <dbReference type="Pfam" id="PF04138"/>
    </source>
</evidence>
<dbReference type="EMBL" id="FPAW01000030">
    <property type="protein sequence ID" value="SFU12662.1"/>
    <property type="molecule type" value="Genomic_DNA"/>
</dbReference>
<feature type="transmembrane region" description="Helical" evidence="6">
    <location>
        <begin position="12"/>
        <end position="32"/>
    </location>
</feature>
<dbReference type="AlphaFoldDB" id="A0A1I7DLV1"/>
<accession>A0A1I7DLV1</accession>
<protein>
    <submittedName>
        <fullName evidence="8">GtrA-like protein</fullName>
    </submittedName>
</protein>
<sequence length="130" mass="14422">MQIDSASLRDLLWTGTKFGLVGLTTVGLYFIVLALARPFIANVVILSLFAYVASAAFNFVAQARVTFGSTPTGTRLVRYILMHLLCMGMNATLIYTLIERMDMGFYPAQILVTVIIAGTSFVLSRLWVYR</sequence>
<evidence type="ECO:0000256" key="6">
    <source>
        <dbReference type="SAM" id="Phobius"/>
    </source>
</evidence>
<evidence type="ECO:0000256" key="5">
    <source>
        <dbReference type="ARBA" id="ARBA00023136"/>
    </source>
</evidence>
<evidence type="ECO:0000256" key="1">
    <source>
        <dbReference type="ARBA" id="ARBA00004141"/>
    </source>
</evidence>
<keyword evidence="9" id="KW-1185">Reference proteome</keyword>
<name>A0A1I7DLV1_9RHOB</name>
<evidence type="ECO:0000256" key="3">
    <source>
        <dbReference type="ARBA" id="ARBA00022692"/>
    </source>
</evidence>
<evidence type="ECO:0000313" key="9">
    <source>
        <dbReference type="Proteomes" id="UP000182466"/>
    </source>
</evidence>
<feature type="transmembrane region" description="Helical" evidence="6">
    <location>
        <begin position="80"/>
        <end position="98"/>
    </location>
</feature>
<reference evidence="8 9" key="1">
    <citation type="submission" date="2016-10" db="EMBL/GenBank/DDBJ databases">
        <authorList>
            <person name="de Groot N.N."/>
        </authorList>
    </citation>
    <scope>NUCLEOTIDE SEQUENCE [LARGE SCALE GENOMIC DNA]</scope>
    <source>
        <strain evidence="8 9">CGMCC 1.10959</strain>
    </source>
</reference>
<organism evidence="8 9">
    <name type="scientific">Sedimentitalea nanhaiensis</name>
    <dbReference type="NCBI Taxonomy" id="999627"/>
    <lineage>
        <taxon>Bacteria</taxon>
        <taxon>Pseudomonadati</taxon>
        <taxon>Pseudomonadota</taxon>
        <taxon>Alphaproteobacteria</taxon>
        <taxon>Rhodobacterales</taxon>
        <taxon>Paracoccaceae</taxon>
        <taxon>Sedimentitalea</taxon>
    </lineage>
</organism>
<dbReference type="STRING" id="999627.SAMN05216236_13035"/>
<feature type="transmembrane region" description="Helical" evidence="6">
    <location>
        <begin position="110"/>
        <end position="128"/>
    </location>
</feature>